<feature type="transmembrane region" description="Helical" evidence="1">
    <location>
        <begin position="178"/>
        <end position="211"/>
    </location>
</feature>
<feature type="transmembrane region" description="Helical" evidence="1">
    <location>
        <begin position="262"/>
        <end position="286"/>
    </location>
</feature>
<keyword evidence="1" id="KW-0472">Membrane</keyword>
<protein>
    <submittedName>
        <fullName evidence="2">Uncharacterized protein</fullName>
    </submittedName>
</protein>
<feature type="transmembrane region" description="Helical" evidence="1">
    <location>
        <begin position="323"/>
        <end position="339"/>
    </location>
</feature>
<name>A0A1G2NIC4_9BACT</name>
<feature type="transmembrane region" description="Helical" evidence="1">
    <location>
        <begin position="99"/>
        <end position="117"/>
    </location>
</feature>
<evidence type="ECO:0000313" key="3">
    <source>
        <dbReference type="Proteomes" id="UP000177797"/>
    </source>
</evidence>
<evidence type="ECO:0000313" key="2">
    <source>
        <dbReference type="EMBL" id="OHA35151.1"/>
    </source>
</evidence>
<reference evidence="2 3" key="1">
    <citation type="journal article" date="2016" name="Nat. Commun.">
        <title>Thousands of microbial genomes shed light on interconnected biogeochemical processes in an aquifer system.</title>
        <authorList>
            <person name="Anantharaman K."/>
            <person name="Brown C.T."/>
            <person name="Hug L.A."/>
            <person name="Sharon I."/>
            <person name="Castelle C.J."/>
            <person name="Probst A.J."/>
            <person name="Thomas B.C."/>
            <person name="Singh A."/>
            <person name="Wilkins M.J."/>
            <person name="Karaoz U."/>
            <person name="Brodie E.L."/>
            <person name="Williams K.H."/>
            <person name="Hubbard S.S."/>
            <person name="Banfield J.F."/>
        </authorList>
    </citation>
    <scope>NUCLEOTIDE SEQUENCE [LARGE SCALE GENOMIC DNA]</scope>
</reference>
<keyword evidence="1" id="KW-0812">Transmembrane</keyword>
<gene>
    <name evidence="2" type="ORF">A2938_01940</name>
</gene>
<sequence length="530" mass="59645">MFAILILAFALRVAGVGHGLPLLVVDDEPPFVFSALKMLELKTLVLHGENFKDILYYPPYLAYALLPFFAVLAGLLFFRFGSLELLKTYVAADPSLFFLTARIVTAALGVLSVYLIYRFARNIWKTEAPALWAAFFTATSLLAISLSSVARHWTAVLFLFSLVLFFLSHTAWTARKRYALSLFVAGTSFGVVGDFTISLLALIALWFFFCECDESRWKLLKKYWLPSAIVLGFFYKLPLWLYPIGMGFKAETILKAPYVVDVLIAPFAFGYSFFVSEPIFALAVFAGMWIALRNYKRFFCLSACFAYLYALLFLIFFRYEARFFLPLIPLFSALAGLAFSRIRMRVSIPAALLIIFLSARLALLAWGGDTRELARAWVDGHIPEKSRIATYGKGLRLPKTKEAFAEQAVLDASSLRSADRADESLSESTRSARRYHALNLYALQNDKLWSGITEYLARNDYQFLAVSEDGGDDSRVMELKKTGDAGALIQVFSGSYTDGVRYTDADFKGGFPALFRIRALGPDMILYMFK</sequence>
<dbReference type="EMBL" id="MHSA01000001">
    <property type="protein sequence ID" value="OHA35151.1"/>
    <property type="molecule type" value="Genomic_DNA"/>
</dbReference>
<feature type="transmembrane region" description="Helical" evidence="1">
    <location>
        <begin position="223"/>
        <end position="242"/>
    </location>
</feature>
<feature type="transmembrane region" description="Helical" evidence="1">
    <location>
        <begin position="60"/>
        <end position="78"/>
    </location>
</feature>
<evidence type="ECO:0000256" key="1">
    <source>
        <dbReference type="SAM" id="Phobius"/>
    </source>
</evidence>
<keyword evidence="1" id="KW-1133">Transmembrane helix</keyword>
<accession>A0A1G2NIC4</accession>
<dbReference type="AlphaFoldDB" id="A0A1G2NIC4"/>
<feature type="transmembrane region" description="Helical" evidence="1">
    <location>
        <begin position="129"/>
        <end position="146"/>
    </location>
</feature>
<proteinExistence type="predicted"/>
<dbReference type="Proteomes" id="UP000177797">
    <property type="component" value="Unassembled WGS sequence"/>
</dbReference>
<feature type="transmembrane region" description="Helical" evidence="1">
    <location>
        <begin position="346"/>
        <end position="366"/>
    </location>
</feature>
<comment type="caution">
    <text evidence="2">The sequence shown here is derived from an EMBL/GenBank/DDBJ whole genome shotgun (WGS) entry which is preliminary data.</text>
</comment>
<organism evidence="2 3">
    <name type="scientific">Candidatus Taylorbacteria bacterium RIFCSPLOWO2_01_FULL_48_100</name>
    <dbReference type="NCBI Taxonomy" id="1802322"/>
    <lineage>
        <taxon>Bacteria</taxon>
        <taxon>Candidatus Tayloriibacteriota</taxon>
    </lineage>
</organism>
<feature type="transmembrane region" description="Helical" evidence="1">
    <location>
        <begin position="298"/>
        <end position="317"/>
    </location>
</feature>
<feature type="transmembrane region" description="Helical" evidence="1">
    <location>
        <begin position="153"/>
        <end position="172"/>
    </location>
</feature>